<name>A0A0E9U4V6_ANGAN</name>
<sequence length="19" mass="1949">MHAGIVSSTPPNPSPTDKL</sequence>
<dbReference type="AlphaFoldDB" id="A0A0E9U4V6"/>
<proteinExistence type="predicted"/>
<reference evidence="1" key="2">
    <citation type="journal article" date="2015" name="Fish Shellfish Immunol.">
        <title>Early steps in the European eel (Anguilla anguilla)-Vibrio vulnificus interaction in the gills: Role of the RtxA13 toxin.</title>
        <authorList>
            <person name="Callol A."/>
            <person name="Pajuelo D."/>
            <person name="Ebbesson L."/>
            <person name="Teles M."/>
            <person name="MacKenzie S."/>
            <person name="Amaro C."/>
        </authorList>
    </citation>
    <scope>NUCLEOTIDE SEQUENCE</scope>
</reference>
<evidence type="ECO:0000313" key="1">
    <source>
        <dbReference type="EMBL" id="JAH60215.1"/>
    </source>
</evidence>
<accession>A0A0E9U4V6</accession>
<dbReference type="EMBL" id="GBXM01048362">
    <property type="protein sequence ID" value="JAH60215.1"/>
    <property type="molecule type" value="Transcribed_RNA"/>
</dbReference>
<reference evidence="1" key="1">
    <citation type="submission" date="2014-11" db="EMBL/GenBank/DDBJ databases">
        <authorList>
            <person name="Amaro Gonzalez C."/>
        </authorList>
    </citation>
    <scope>NUCLEOTIDE SEQUENCE</scope>
</reference>
<organism evidence="1">
    <name type="scientific">Anguilla anguilla</name>
    <name type="common">European freshwater eel</name>
    <name type="synonym">Muraena anguilla</name>
    <dbReference type="NCBI Taxonomy" id="7936"/>
    <lineage>
        <taxon>Eukaryota</taxon>
        <taxon>Metazoa</taxon>
        <taxon>Chordata</taxon>
        <taxon>Craniata</taxon>
        <taxon>Vertebrata</taxon>
        <taxon>Euteleostomi</taxon>
        <taxon>Actinopterygii</taxon>
        <taxon>Neopterygii</taxon>
        <taxon>Teleostei</taxon>
        <taxon>Anguilliformes</taxon>
        <taxon>Anguillidae</taxon>
        <taxon>Anguilla</taxon>
    </lineage>
</organism>
<protein>
    <submittedName>
        <fullName evidence="1">Uncharacterized protein</fullName>
    </submittedName>
</protein>